<dbReference type="Pfam" id="PF02518">
    <property type="entry name" value="HATPase_c"/>
    <property type="match status" value="1"/>
</dbReference>
<dbReference type="InterPro" id="IPR036097">
    <property type="entry name" value="HisK_dim/P_sf"/>
</dbReference>
<name>A0A5K8AJ33_9BACT</name>
<keyword evidence="4" id="KW-1133">Transmembrane helix</keyword>
<dbReference type="SUPFAM" id="SSF55874">
    <property type="entry name" value="ATPase domain of HSP90 chaperone/DNA topoisomerase II/histidine kinase"/>
    <property type="match status" value="1"/>
</dbReference>
<dbReference type="InterPro" id="IPR013656">
    <property type="entry name" value="PAS_4"/>
</dbReference>
<dbReference type="Gene3D" id="3.30.565.10">
    <property type="entry name" value="Histidine kinase-like ATPase, C-terminal domain"/>
    <property type="match status" value="1"/>
</dbReference>
<dbReference type="PANTHER" id="PTHR43065">
    <property type="entry name" value="SENSOR HISTIDINE KINASE"/>
    <property type="match status" value="1"/>
</dbReference>
<dbReference type="SMART" id="SM00387">
    <property type="entry name" value="HATPase_c"/>
    <property type="match status" value="1"/>
</dbReference>
<sequence>MTGEATKTSGFAPWLTANLKWLMTPHSPLRTLGTIAIAVFIGETTVMLILTLLPPLPVFSEAIVDSTLLIVVTSPALYLFLFRPIIRHINQREEAERSLRKNRDLLQTVFNGISDPLILLDAEARVRMINKAAGRYYRIGDRFIDGQPCHVVFMAGDQPCPECDIPHRITENTSHTFERKGLFDPTRIEEVVVYRSGESSSDTGAAIMKITDVTESRMLERQMRQRERLASLGLLISGVAHEINNPNTFISFNIPILKDYLDELIPIIDDYAEGHTDFEVANMPYTEFRQDLFKLIENITHGSRRIDTIVSQLKEFSHIRDGQKLDEMDVAAEIDRVVTLVNPQVKRMVKRFEMDVAPGLPRLFTDSQAIEQVVLNLLINACQAADKPDSWVRLKVDASATDPYALTIEMRDNGCGMDETTINHIFDPLFTTKGPDSGTGLGLYICHNLVDGLGGMIEVSSQVGEGSTFRVVVPDLRSHASRPAETPKLQN</sequence>
<evidence type="ECO:0000259" key="5">
    <source>
        <dbReference type="PROSITE" id="PS50109"/>
    </source>
</evidence>
<gene>
    <name evidence="6" type="ORF">DSCOOX_58510</name>
</gene>
<dbReference type="GO" id="GO:0000155">
    <property type="term" value="F:phosphorelay sensor kinase activity"/>
    <property type="evidence" value="ECO:0007669"/>
    <property type="project" value="InterPro"/>
</dbReference>
<keyword evidence="4" id="KW-0472">Membrane</keyword>
<proteinExistence type="predicted"/>
<dbReference type="EC" id="2.7.13.3" evidence="2"/>
<dbReference type="EMBL" id="AP021879">
    <property type="protein sequence ID" value="BBO92671.1"/>
    <property type="molecule type" value="Genomic_DNA"/>
</dbReference>
<dbReference type="AlphaFoldDB" id="A0A5K8AJ33"/>
<dbReference type="CDD" id="cd00082">
    <property type="entry name" value="HisKA"/>
    <property type="match status" value="1"/>
</dbReference>
<evidence type="ECO:0000313" key="6">
    <source>
        <dbReference type="EMBL" id="BBO92671.1"/>
    </source>
</evidence>
<dbReference type="PROSITE" id="PS50109">
    <property type="entry name" value="HIS_KIN"/>
    <property type="match status" value="1"/>
</dbReference>
<dbReference type="SUPFAM" id="SSF47384">
    <property type="entry name" value="Homodimeric domain of signal transducing histidine kinase"/>
    <property type="match status" value="1"/>
</dbReference>
<protein>
    <recommendedName>
        <fullName evidence="2">histidine kinase</fullName>
        <ecNumber evidence="2">2.7.13.3</ecNumber>
    </recommendedName>
</protein>
<reference evidence="6 7" key="1">
    <citation type="submission" date="2019-11" db="EMBL/GenBank/DDBJ databases">
        <title>Comparative genomics of hydrocarbon-degrading Desulfosarcina strains.</title>
        <authorList>
            <person name="Watanabe M."/>
            <person name="Kojima H."/>
            <person name="Fukui M."/>
        </authorList>
    </citation>
    <scope>NUCLEOTIDE SEQUENCE [LARGE SCALE GENOMIC DNA]</scope>
    <source>
        <strain evidence="7">oXyS1</strain>
    </source>
</reference>
<organism evidence="6 7">
    <name type="scientific">Desulfosarcina ovata subsp. ovata</name>
    <dbReference type="NCBI Taxonomy" id="2752305"/>
    <lineage>
        <taxon>Bacteria</taxon>
        <taxon>Pseudomonadati</taxon>
        <taxon>Thermodesulfobacteriota</taxon>
        <taxon>Desulfobacteria</taxon>
        <taxon>Desulfobacterales</taxon>
        <taxon>Desulfosarcinaceae</taxon>
        <taxon>Desulfosarcina</taxon>
    </lineage>
</organism>
<dbReference type="RefSeq" id="WP_155313385.1">
    <property type="nucleotide sequence ID" value="NZ_AP021879.1"/>
</dbReference>
<dbReference type="PANTHER" id="PTHR43065:SF42">
    <property type="entry name" value="TWO-COMPONENT SENSOR PPRA"/>
    <property type="match status" value="1"/>
</dbReference>
<evidence type="ECO:0000256" key="1">
    <source>
        <dbReference type="ARBA" id="ARBA00000085"/>
    </source>
</evidence>
<keyword evidence="7" id="KW-1185">Reference proteome</keyword>
<dbReference type="Proteomes" id="UP000422108">
    <property type="component" value="Chromosome"/>
</dbReference>
<dbReference type="Gene3D" id="1.10.287.130">
    <property type="match status" value="1"/>
</dbReference>
<dbReference type="InterPro" id="IPR003594">
    <property type="entry name" value="HATPase_dom"/>
</dbReference>
<dbReference type="InterPro" id="IPR036890">
    <property type="entry name" value="HATPase_C_sf"/>
</dbReference>
<keyword evidence="3" id="KW-0597">Phosphoprotein</keyword>
<evidence type="ECO:0000256" key="3">
    <source>
        <dbReference type="ARBA" id="ARBA00022553"/>
    </source>
</evidence>
<dbReference type="Gene3D" id="3.30.450.20">
    <property type="entry name" value="PAS domain"/>
    <property type="match status" value="1"/>
</dbReference>
<feature type="transmembrane region" description="Helical" evidence="4">
    <location>
        <begin position="29"/>
        <end position="50"/>
    </location>
</feature>
<evidence type="ECO:0000256" key="2">
    <source>
        <dbReference type="ARBA" id="ARBA00012438"/>
    </source>
</evidence>
<dbReference type="InterPro" id="IPR004358">
    <property type="entry name" value="Sig_transdc_His_kin-like_C"/>
</dbReference>
<dbReference type="InterPro" id="IPR005467">
    <property type="entry name" value="His_kinase_dom"/>
</dbReference>
<dbReference type="SMART" id="SM00388">
    <property type="entry name" value="HisKA"/>
    <property type="match status" value="1"/>
</dbReference>
<dbReference type="InterPro" id="IPR035965">
    <property type="entry name" value="PAS-like_dom_sf"/>
</dbReference>
<keyword evidence="4" id="KW-0812">Transmembrane</keyword>
<evidence type="ECO:0000313" key="7">
    <source>
        <dbReference type="Proteomes" id="UP000422108"/>
    </source>
</evidence>
<evidence type="ECO:0000256" key="4">
    <source>
        <dbReference type="SAM" id="Phobius"/>
    </source>
</evidence>
<accession>A0A5K8AJ33</accession>
<dbReference type="SUPFAM" id="SSF55785">
    <property type="entry name" value="PYP-like sensor domain (PAS domain)"/>
    <property type="match status" value="1"/>
</dbReference>
<dbReference type="Pfam" id="PF08448">
    <property type="entry name" value="PAS_4"/>
    <property type="match status" value="1"/>
</dbReference>
<dbReference type="PRINTS" id="PR00344">
    <property type="entry name" value="BCTRLSENSOR"/>
</dbReference>
<feature type="transmembrane region" description="Helical" evidence="4">
    <location>
        <begin position="62"/>
        <end position="82"/>
    </location>
</feature>
<feature type="domain" description="Histidine kinase" evidence="5">
    <location>
        <begin position="238"/>
        <end position="477"/>
    </location>
</feature>
<dbReference type="InterPro" id="IPR003661">
    <property type="entry name" value="HisK_dim/P_dom"/>
</dbReference>
<comment type="catalytic activity">
    <reaction evidence="1">
        <text>ATP + protein L-histidine = ADP + protein N-phospho-L-histidine.</text>
        <dbReference type="EC" id="2.7.13.3"/>
    </reaction>
</comment>